<comment type="function">
    <text evidence="1">Catalyzes the ATP-dependent phosphorylation of thiamine-monophosphate (TMP) to form thiamine-pyrophosphate (TPP), the active form of vitamin B1.</text>
</comment>
<dbReference type="InterPro" id="IPR006283">
    <property type="entry name" value="ThiL-like"/>
</dbReference>
<feature type="domain" description="PurM-like N-terminal" evidence="2">
    <location>
        <begin position="48"/>
        <end position="159"/>
    </location>
</feature>
<dbReference type="OrthoDB" id="9802811at2"/>
<dbReference type="PIRSF" id="PIRSF005303">
    <property type="entry name" value="Thiam_monoph_kin"/>
    <property type="match status" value="1"/>
</dbReference>
<dbReference type="Gene3D" id="3.30.1330.10">
    <property type="entry name" value="PurM-like, N-terminal domain"/>
    <property type="match status" value="1"/>
</dbReference>
<feature type="binding site" evidence="1">
    <location>
        <position position="94"/>
    </location>
    <ligand>
        <name>Mg(2+)</name>
        <dbReference type="ChEBI" id="CHEBI:18420"/>
        <label>2</label>
    </ligand>
</feature>
<gene>
    <name evidence="1" type="primary">thiL</name>
    <name evidence="4" type="ordered locus">Gbro_3206</name>
</gene>
<comment type="catalytic activity">
    <reaction evidence="1">
        <text>thiamine phosphate + ATP = thiamine diphosphate + ADP</text>
        <dbReference type="Rhea" id="RHEA:15913"/>
        <dbReference type="ChEBI" id="CHEBI:30616"/>
        <dbReference type="ChEBI" id="CHEBI:37575"/>
        <dbReference type="ChEBI" id="CHEBI:58937"/>
        <dbReference type="ChEBI" id="CHEBI:456216"/>
        <dbReference type="EC" id="2.7.4.16"/>
    </reaction>
</comment>
<sequence length="361" mass="36250">MTAGAGDIDDPALRSATVGAIGERAMIAAFTAQASAAGPARDIVIGSGDDAAVVDTRGATVISTDTAVEGRHFRFDWSRARDVGARAIVQSAADIAAMGGRTTGVVVSIAAPPSTPVGTLLDLNAGMVDATHLLGARLLGGDLVAAGQVVVSVTAVGAMDGRAPVALGGARPGDVLAVSGRLGACAAGLAVLSSDRPADVERWPDLVAAHRVPTPDLAQGPIAAARGAHAMTDISDGLVEELITMSQASGTQMSVDSSRVPRSDRVTALAAEWGVDVAEWVLAGGEDHELLGAFAAEDVPDGWTVIGAVLPGGDNTAGDEQGGDVLIDGRPLHGPDGPRLRGWEGFAGDTTGRRCRTTPGD</sequence>
<evidence type="ECO:0000313" key="4">
    <source>
        <dbReference type="EMBL" id="ACY22411.1"/>
    </source>
</evidence>
<dbReference type="GO" id="GO:0005524">
    <property type="term" value="F:ATP binding"/>
    <property type="evidence" value="ECO:0007669"/>
    <property type="project" value="UniProtKB-UniRule"/>
</dbReference>
<dbReference type="PANTHER" id="PTHR30270:SF0">
    <property type="entry name" value="THIAMINE-MONOPHOSPHATE KINASE"/>
    <property type="match status" value="1"/>
</dbReference>
<feature type="binding site" evidence="1">
    <location>
        <position position="343"/>
    </location>
    <ligand>
        <name>substrate</name>
    </ligand>
</feature>
<dbReference type="GO" id="GO:0009228">
    <property type="term" value="P:thiamine biosynthetic process"/>
    <property type="evidence" value="ECO:0007669"/>
    <property type="project" value="UniProtKB-KW"/>
</dbReference>
<dbReference type="eggNOG" id="COG0611">
    <property type="taxonomic scope" value="Bacteria"/>
</dbReference>
<feature type="binding site" evidence="1">
    <location>
        <position position="233"/>
    </location>
    <ligand>
        <name>Mg(2+)</name>
        <dbReference type="ChEBI" id="CHEBI:18420"/>
        <label>3</label>
    </ligand>
</feature>
<dbReference type="RefSeq" id="WP_012834927.1">
    <property type="nucleotide sequence ID" value="NC_013441.1"/>
</dbReference>
<comment type="miscellaneous">
    <text evidence="1">Reaction mechanism of ThiL seems to utilize a direct, inline transfer of the gamma-phosphate of ATP to TMP rather than a phosphorylated enzyme intermediate.</text>
</comment>
<feature type="binding site" evidence="1">
    <location>
        <position position="94"/>
    </location>
    <ligand>
        <name>Mg(2+)</name>
        <dbReference type="ChEBI" id="CHEBI:18420"/>
        <label>3</label>
    </ligand>
</feature>
<keyword evidence="1 4" id="KW-0418">Kinase</keyword>
<comment type="caution">
    <text evidence="1">Lacks conserved residue(s) required for the propagation of feature annotation.</text>
</comment>
<feature type="binding site" evidence="1">
    <location>
        <begin position="141"/>
        <end position="142"/>
    </location>
    <ligand>
        <name>ATP</name>
        <dbReference type="ChEBI" id="CHEBI:30616"/>
    </ligand>
</feature>
<evidence type="ECO:0000313" key="5">
    <source>
        <dbReference type="Proteomes" id="UP000001219"/>
    </source>
</evidence>
<dbReference type="HAMAP" id="MF_02128">
    <property type="entry name" value="TMP_kinase"/>
    <property type="match status" value="1"/>
</dbReference>
<dbReference type="NCBIfam" id="TIGR01379">
    <property type="entry name" value="thiL"/>
    <property type="match status" value="1"/>
</dbReference>
<dbReference type="CDD" id="cd02194">
    <property type="entry name" value="ThiL"/>
    <property type="match status" value="1"/>
</dbReference>
<feature type="binding site" evidence="1">
    <location>
        <position position="65"/>
    </location>
    <ligand>
        <name>Mg(2+)</name>
        <dbReference type="ChEBI" id="CHEBI:18420"/>
        <label>1</label>
    </ligand>
</feature>
<feature type="binding site" evidence="1">
    <location>
        <position position="72"/>
    </location>
    <ligand>
        <name>substrate</name>
    </ligand>
</feature>
<dbReference type="SUPFAM" id="SSF56042">
    <property type="entry name" value="PurM C-terminal domain-like"/>
    <property type="match status" value="1"/>
</dbReference>
<dbReference type="PANTHER" id="PTHR30270">
    <property type="entry name" value="THIAMINE-MONOPHOSPHATE KINASE"/>
    <property type="match status" value="1"/>
</dbReference>
<name>D0LC24_GORB4</name>
<keyword evidence="1" id="KW-0479">Metal-binding</keyword>
<organism evidence="4 5">
    <name type="scientific">Gordonia bronchialis (strain ATCC 25592 / DSM 43247 / BCRC 13721 / JCM 3198 / KCTC 3076 / NBRC 16047 / NCTC 10667)</name>
    <name type="common">Rhodococcus bronchialis</name>
    <dbReference type="NCBI Taxonomy" id="526226"/>
    <lineage>
        <taxon>Bacteria</taxon>
        <taxon>Bacillati</taxon>
        <taxon>Actinomycetota</taxon>
        <taxon>Actinomycetes</taxon>
        <taxon>Mycobacteriales</taxon>
        <taxon>Gordoniaceae</taxon>
        <taxon>Gordonia</taxon>
    </lineage>
</organism>
<protein>
    <recommendedName>
        <fullName evidence="1">Thiamine-monophosphate kinase</fullName>
        <shortName evidence="1">TMP kinase</shortName>
        <shortName evidence="1">Thiamine-phosphate kinase</shortName>
        <ecNumber evidence="1">2.7.4.16</ecNumber>
    </recommendedName>
</protein>
<evidence type="ECO:0000259" key="2">
    <source>
        <dbReference type="Pfam" id="PF00586"/>
    </source>
</evidence>
<dbReference type="SUPFAM" id="SSF55326">
    <property type="entry name" value="PurM N-terminal domain-like"/>
    <property type="match status" value="1"/>
</dbReference>
<dbReference type="InterPro" id="IPR036676">
    <property type="entry name" value="PurM-like_C_sf"/>
</dbReference>
<reference evidence="4 5" key="2">
    <citation type="journal article" date="2010" name="Stand. Genomic Sci.">
        <title>Complete genome sequence of Gordonia bronchialis type strain (3410).</title>
        <authorList>
            <person name="Ivanova N."/>
            <person name="Sikorski J."/>
            <person name="Jando M."/>
            <person name="Lapidus A."/>
            <person name="Nolan M."/>
            <person name="Lucas S."/>
            <person name="Del Rio T.G."/>
            <person name="Tice H."/>
            <person name="Copeland A."/>
            <person name="Cheng J.F."/>
            <person name="Chen F."/>
            <person name="Bruce D."/>
            <person name="Goodwin L."/>
            <person name="Pitluck S."/>
            <person name="Mavromatis K."/>
            <person name="Ovchinnikova G."/>
            <person name="Pati A."/>
            <person name="Chen A."/>
            <person name="Palaniappan K."/>
            <person name="Land M."/>
            <person name="Hauser L."/>
            <person name="Chang Y.J."/>
            <person name="Jeffries C.D."/>
            <person name="Chain P."/>
            <person name="Saunders E."/>
            <person name="Han C."/>
            <person name="Detter J.C."/>
            <person name="Brettin T."/>
            <person name="Rohde M."/>
            <person name="Goker M."/>
            <person name="Bristow J."/>
            <person name="Eisen J.A."/>
            <person name="Markowitz V."/>
            <person name="Hugenholtz P."/>
            <person name="Klenk H.P."/>
            <person name="Kyrpides N.C."/>
        </authorList>
    </citation>
    <scope>NUCLEOTIDE SEQUENCE [LARGE SCALE GENOMIC DNA]</scope>
    <source>
        <strain evidence="5">ATCC 25592 / DSM 43247 / BCRC 13721 / JCM 3198 / KCTC 3076 / NBRC 16047 / NCTC 10667</strain>
    </source>
</reference>
<feature type="binding site" evidence="1">
    <location>
        <position position="94"/>
    </location>
    <ligand>
        <name>Mg(2+)</name>
        <dbReference type="ChEBI" id="CHEBI:18420"/>
        <label>4</label>
    </ligand>
</feature>
<dbReference type="UniPathway" id="UPA00060">
    <property type="reaction ID" value="UER00142"/>
</dbReference>
<feature type="binding site" evidence="1">
    <location>
        <position position="50"/>
    </location>
    <ligand>
        <name>Mg(2+)</name>
        <dbReference type="ChEBI" id="CHEBI:18420"/>
        <label>4</label>
    </ligand>
</feature>
<keyword evidence="1" id="KW-0067">ATP-binding</keyword>
<dbReference type="HOGENOM" id="CLU_046964_0_1_11"/>
<evidence type="ECO:0000259" key="3">
    <source>
        <dbReference type="Pfam" id="PF02769"/>
    </source>
</evidence>
<dbReference type="GO" id="GO:0009030">
    <property type="term" value="F:thiamine-phosphate kinase activity"/>
    <property type="evidence" value="ECO:0007669"/>
    <property type="project" value="UniProtKB-UniRule"/>
</dbReference>
<feature type="binding site" evidence="1">
    <location>
        <position position="50"/>
    </location>
    <ligand>
        <name>Mg(2+)</name>
        <dbReference type="ChEBI" id="CHEBI:18420"/>
        <label>3</label>
    </ligand>
</feature>
<keyword evidence="1 4" id="KW-0808">Transferase</keyword>
<dbReference type="GO" id="GO:0009229">
    <property type="term" value="P:thiamine diphosphate biosynthetic process"/>
    <property type="evidence" value="ECO:0007669"/>
    <property type="project" value="UniProtKB-UniRule"/>
</dbReference>
<dbReference type="InterPro" id="IPR010918">
    <property type="entry name" value="PurM-like_C_dom"/>
</dbReference>
<proteinExistence type="inferred from homology"/>
<feature type="binding site" evidence="1">
    <location>
        <position position="235"/>
    </location>
    <ligand>
        <name>ATP</name>
        <dbReference type="ChEBI" id="CHEBI:30616"/>
    </ligand>
</feature>
<dbReference type="AlphaFoldDB" id="D0LC24"/>
<reference evidence="5" key="1">
    <citation type="submission" date="2009-10" db="EMBL/GenBank/DDBJ databases">
        <title>The complete chromosome of Gordonia bronchialis DSM 43247.</title>
        <authorList>
            <consortium name="US DOE Joint Genome Institute (JGI-PGF)"/>
            <person name="Lucas S."/>
            <person name="Copeland A."/>
            <person name="Lapidus A."/>
            <person name="Glavina del Rio T."/>
            <person name="Dalin E."/>
            <person name="Tice H."/>
            <person name="Bruce D."/>
            <person name="Goodwin L."/>
            <person name="Pitluck S."/>
            <person name="Kyrpides N."/>
            <person name="Mavromatis K."/>
            <person name="Ivanova N."/>
            <person name="Ovchinnikova G."/>
            <person name="Saunders E."/>
            <person name="Brettin T."/>
            <person name="Detter J.C."/>
            <person name="Han C."/>
            <person name="Larimer F."/>
            <person name="Land M."/>
            <person name="Hauser L."/>
            <person name="Markowitz V."/>
            <person name="Cheng J.-F."/>
            <person name="Hugenholtz P."/>
            <person name="Woyke T."/>
            <person name="Wu D."/>
            <person name="Jando M."/>
            <person name="Schneider S."/>
            <person name="Goeker M."/>
            <person name="Klenk H.-P."/>
            <person name="Eisen J.A."/>
        </authorList>
    </citation>
    <scope>NUCLEOTIDE SEQUENCE [LARGE SCALE GENOMIC DNA]</scope>
    <source>
        <strain evidence="5">ATCC 25592 / DSM 43247 / BCRC 13721 / JCM 3198 / KCTC 3076 / NBRC 16047 / NCTC 10667</strain>
    </source>
</reference>
<dbReference type="Proteomes" id="UP000001219">
    <property type="component" value="Chromosome"/>
</dbReference>
<evidence type="ECO:0000256" key="1">
    <source>
        <dbReference type="HAMAP-Rule" id="MF_02128"/>
    </source>
</evidence>
<dbReference type="EC" id="2.7.4.16" evidence="1"/>
<dbReference type="STRING" id="526226.Gbro_3206"/>
<feature type="binding site" evidence="1">
    <location>
        <position position="142"/>
    </location>
    <ligand>
        <name>Mg(2+)</name>
        <dbReference type="ChEBI" id="CHEBI:18420"/>
        <label>1</label>
    </ligand>
</feature>
<feature type="domain" description="PurM-like C-terminal" evidence="3">
    <location>
        <begin position="171"/>
        <end position="316"/>
    </location>
</feature>
<comment type="similarity">
    <text evidence="1">Belongs to the thiamine-monophosphate kinase family.</text>
</comment>
<dbReference type="Pfam" id="PF00586">
    <property type="entry name" value="AIRS"/>
    <property type="match status" value="1"/>
</dbReference>
<feature type="binding site" evidence="1">
    <location>
        <position position="64"/>
    </location>
    <ligand>
        <name>Mg(2+)</name>
        <dbReference type="ChEBI" id="CHEBI:18420"/>
        <label>1</label>
    </ligand>
</feature>
<keyword evidence="1" id="KW-0547">Nucleotide-binding</keyword>
<dbReference type="KEGG" id="gbr:Gbro_3206"/>
<accession>D0LC24</accession>
<feature type="binding site" evidence="1">
    <location>
        <position position="286"/>
    </location>
    <ligand>
        <name>substrate</name>
    </ligand>
</feature>
<feature type="binding site" evidence="1">
    <location>
        <position position="236"/>
    </location>
    <ligand>
        <name>Mg(2+)</name>
        <dbReference type="ChEBI" id="CHEBI:18420"/>
        <label>5</label>
    </ligand>
</feature>
<dbReference type="EMBL" id="CP001802">
    <property type="protein sequence ID" value="ACY22411.1"/>
    <property type="molecule type" value="Genomic_DNA"/>
</dbReference>
<dbReference type="InterPro" id="IPR016188">
    <property type="entry name" value="PurM-like_N"/>
</dbReference>
<dbReference type="InterPro" id="IPR036921">
    <property type="entry name" value="PurM-like_N_sf"/>
</dbReference>
<dbReference type="Gene3D" id="3.90.650.10">
    <property type="entry name" value="PurM-like C-terminal domain"/>
    <property type="match status" value="1"/>
</dbReference>
<dbReference type="GO" id="GO:0000287">
    <property type="term" value="F:magnesium ion binding"/>
    <property type="evidence" value="ECO:0007669"/>
    <property type="project" value="UniProtKB-UniRule"/>
</dbReference>
<keyword evidence="1" id="KW-0784">Thiamine biosynthesis</keyword>
<keyword evidence="5" id="KW-1185">Reference proteome</keyword>
<comment type="pathway">
    <text evidence="1">Cofactor biosynthesis; thiamine diphosphate biosynthesis; thiamine diphosphate from thiamine phosphate: step 1/1.</text>
</comment>
<feature type="binding site" evidence="1">
    <location>
        <position position="65"/>
    </location>
    <ligand>
        <name>Mg(2+)</name>
        <dbReference type="ChEBI" id="CHEBI:18420"/>
        <label>2</label>
    </ligand>
</feature>
<feature type="binding site" evidence="1">
    <location>
        <position position="63"/>
    </location>
    <ligand>
        <name>Mg(2+)</name>
        <dbReference type="ChEBI" id="CHEBI:18420"/>
        <label>4</label>
    </ligand>
</feature>
<keyword evidence="1" id="KW-0460">Magnesium</keyword>
<dbReference type="Pfam" id="PF02769">
    <property type="entry name" value="AIRS_C"/>
    <property type="match status" value="1"/>
</dbReference>